<sequence>MRHELCEPGSLATQTGFARGIAPAIPYADETTVLAATKHFMWGSLLDDHWDTHSDLPRIDAHCGELQRVMAESPDAPLPPGDRWAASLQDLRAQLETVLTDTEFAVFRYEHTVWLHGQSWYTALQQRATPPGIGEWLRMRWAKVGVGTLVPFTGASMGSLQMTPRMLDEPVVRAFTRATMLACSVLNDLFSAAKEAVAGTATTNLITVLTHAEGGEPAAAATAAWRLYERIVVAAVGLQQRLLTDPRPAVARFATELPRWIPAGLQWASTTARYHQHGDSPDTGHSITPPALVVSAAPTLWDPADLTPPPYPEIAWWWAYLN</sequence>
<dbReference type="InterPro" id="IPR008949">
    <property type="entry name" value="Isoprenoid_synthase_dom_sf"/>
</dbReference>
<name>A0ABS0CG16_9NOCA</name>
<gene>
    <name evidence="1" type="ORF">IU470_29825</name>
</gene>
<reference evidence="1 2" key="1">
    <citation type="submission" date="2020-10" db="EMBL/GenBank/DDBJ databases">
        <title>Identification of Nocardia species via Next-generation sequencing and recognition of intraspecies genetic diversity.</title>
        <authorList>
            <person name="Li P."/>
            <person name="Li P."/>
            <person name="Lu B."/>
        </authorList>
    </citation>
    <scope>NUCLEOTIDE SEQUENCE [LARGE SCALE GENOMIC DNA]</scope>
    <source>
        <strain evidence="1 2">N-11</strain>
    </source>
</reference>
<proteinExistence type="predicted"/>
<protein>
    <recommendedName>
        <fullName evidence="3">Terpene synthase</fullName>
    </recommendedName>
</protein>
<accession>A0ABS0CG16</accession>
<dbReference type="Pfam" id="PF19086">
    <property type="entry name" value="Terpene_syn_C_2"/>
    <property type="match status" value="1"/>
</dbReference>
<evidence type="ECO:0000313" key="1">
    <source>
        <dbReference type="EMBL" id="MBF6229276.1"/>
    </source>
</evidence>
<keyword evidence="2" id="KW-1185">Reference proteome</keyword>
<dbReference type="Proteomes" id="UP000807309">
    <property type="component" value="Unassembled WGS sequence"/>
</dbReference>
<evidence type="ECO:0008006" key="3">
    <source>
        <dbReference type="Google" id="ProtNLM"/>
    </source>
</evidence>
<dbReference type="RefSeq" id="WP_195036125.1">
    <property type="nucleotide sequence ID" value="NZ_JADLRE010000033.1"/>
</dbReference>
<dbReference type="SUPFAM" id="SSF48576">
    <property type="entry name" value="Terpenoid synthases"/>
    <property type="match status" value="1"/>
</dbReference>
<dbReference type="Gene3D" id="1.10.600.10">
    <property type="entry name" value="Farnesyl Diphosphate Synthase"/>
    <property type="match status" value="1"/>
</dbReference>
<evidence type="ECO:0000313" key="2">
    <source>
        <dbReference type="Proteomes" id="UP000807309"/>
    </source>
</evidence>
<comment type="caution">
    <text evidence="1">The sequence shown here is derived from an EMBL/GenBank/DDBJ whole genome shotgun (WGS) entry which is preliminary data.</text>
</comment>
<organism evidence="1 2">
    <name type="scientific">Nocardia abscessus</name>
    <dbReference type="NCBI Taxonomy" id="120957"/>
    <lineage>
        <taxon>Bacteria</taxon>
        <taxon>Bacillati</taxon>
        <taxon>Actinomycetota</taxon>
        <taxon>Actinomycetes</taxon>
        <taxon>Mycobacteriales</taxon>
        <taxon>Nocardiaceae</taxon>
        <taxon>Nocardia</taxon>
    </lineage>
</organism>
<dbReference type="EMBL" id="JADLRE010000033">
    <property type="protein sequence ID" value="MBF6229276.1"/>
    <property type="molecule type" value="Genomic_DNA"/>
</dbReference>